<proteinExistence type="predicted"/>
<name>A0AAU2H8H8_9ACTN</name>
<dbReference type="AlphaFoldDB" id="A0AAU2H8H8"/>
<reference evidence="1" key="1">
    <citation type="submission" date="2022-10" db="EMBL/GenBank/DDBJ databases">
        <title>The complete genomes of actinobacterial strains from the NBC collection.</title>
        <authorList>
            <person name="Joergensen T.S."/>
            <person name="Alvarez Arevalo M."/>
            <person name="Sterndorff E.B."/>
            <person name="Faurdal D."/>
            <person name="Vuksanovic O."/>
            <person name="Mourched A.-S."/>
            <person name="Charusanti P."/>
            <person name="Shaw S."/>
            <person name="Blin K."/>
            <person name="Weber T."/>
        </authorList>
    </citation>
    <scope>NUCLEOTIDE SEQUENCE</scope>
    <source>
        <strain evidence="1">NBC_00060</strain>
    </source>
</reference>
<dbReference type="EMBL" id="CP108253">
    <property type="protein sequence ID" value="WTU44171.1"/>
    <property type="molecule type" value="Genomic_DNA"/>
</dbReference>
<sequence length="40" mass="4384">MPAFEPSPRDIANGVRFGDHGGFLGQPEEFAEVVRRVLKG</sequence>
<protein>
    <recommendedName>
        <fullName evidence="2">Alpha/beta hydrolase</fullName>
    </recommendedName>
</protein>
<evidence type="ECO:0000313" key="1">
    <source>
        <dbReference type="EMBL" id="WTU44171.1"/>
    </source>
</evidence>
<accession>A0AAU2H8H8</accession>
<organism evidence="1">
    <name type="scientific">Streptomyces sp. NBC_00060</name>
    <dbReference type="NCBI Taxonomy" id="2975636"/>
    <lineage>
        <taxon>Bacteria</taxon>
        <taxon>Bacillati</taxon>
        <taxon>Actinomycetota</taxon>
        <taxon>Actinomycetes</taxon>
        <taxon>Kitasatosporales</taxon>
        <taxon>Streptomycetaceae</taxon>
        <taxon>Streptomyces</taxon>
    </lineage>
</organism>
<evidence type="ECO:0008006" key="2">
    <source>
        <dbReference type="Google" id="ProtNLM"/>
    </source>
</evidence>
<gene>
    <name evidence="1" type="ORF">OHV25_33615</name>
</gene>